<evidence type="ECO:0008006" key="3">
    <source>
        <dbReference type="Google" id="ProtNLM"/>
    </source>
</evidence>
<gene>
    <name evidence="1" type="ORF">BJI46_09355</name>
</gene>
<dbReference type="PROSITE" id="PS51257">
    <property type="entry name" value="PROKAR_LIPOPROTEIN"/>
    <property type="match status" value="1"/>
</dbReference>
<reference evidence="1 2" key="1">
    <citation type="submission" date="2016-09" db="EMBL/GenBank/DDBJ databases">
        <authorList>
            <person name="Capua I."/>
            <person name="De Benedictis P."/>
            <person name="Joannis T."/>
            <person name="Lombin L.H."/>
            <person name="Cattoli G."/>
        </authorList>
    </citation>
    <scope>NUCLEOTIDE SEQUENCE [LARGE SCALE GENOMIC DNA]</scope>
    <source>
        <strain evidence="1 2">ANC 4671</strain>
    </source>
</reference>
<protein>
    <recommendedName>
        <fullName evidence="3">DUF1190 domain-containing protein</fullName>
    </recommendedName>
</protein>
<evidence type="ECO:0000313" key="2">
    <source>
        <dbReference type="Proteomes" id="UP000185895"/>
    </source>
</evidence>
<dbReference type="AlphaFoldDB" id="A0A1E7RDR6"/>
<dbReference type="OrthoDB" id="6694442at2"/>
<dbReference type="EMBL" id="MKKK01000007">
    <property type="protein sequence ID" value="OEY97550.1"/>
    <property type="molecule type" value="Genomic_DNA"/>
</dbReference>
<accession>A0A1E7RDR6</accession>
<proteinExistence type="predicted"/>
<evidence type="ECO:0000313" key="1">
    <source>
        <dbReference type="EMBL" id="OEY97550.1"/>
    </source>
</evidence>
<comment type="caution">
    <text evidence="1">The sequence shown here is derived from an EMBL/GenBank/DDBJ whole genome shotgun (WGS) entry which is preliminary data.</text>
</comment>
<sequence>MKSGKITLIIVPILLTACHQDNTLYRDVYNSQRDCMQDWNSELCEAEDSSTSSYAYYIHRYLGPQYYRKNRQVKMNLSGRKIKAKGNHSTKQPLISQSIDRLAKSTPIRGGFGRASSSFGG</sequence>
<organism evidence="1 2">
    <name type="scientific">Acinetobacter qingfengensis</name>
    <dbReference type="NCBI Taxonomy" id="1262585"/>
    <lineage>
        <taxon>Bacteria</taxon>
        <taxon>Pseudomonadati</taxon>
        <taxon>Pseudomonadota</taxon>
        <taxon>Gammaproteobacteria</taxon>
        <taxon>Moraxellales</taxon>
        <taxon>Moraxellaceae</taxon>
        <taxon>Acinetobacter</taxon>
    </lineage>
</organism>
<dbReference type="RefSeq" id="WP_070069014.1">
    <property type="nucleotide sequence ID" value="NZ_MKKK01000007.1"/>
</dbReference>
<name>A0A1E7RDR6_9GAMM</name>
<dbReference type="STRING" id="1262585.BJI46_09355"/>
<keyword evidence="2" id="KW-1185">Reference proteome</keyword>
<dbReference type="Proteomes" id="UP000185895">
    <property type="component" value="Unassembled WGS sequence"/>
</dbReference>